<dbReference type="InterPro" id="IPR020843">
    <property type="entry name" value="ER"/>
</dbReference>
<dbReference type="SUPFAM" id="SSF50129">
    <property type="entry name" value="GroES-like"/>
    <property type="match status" value="1"/>
</dbReference>
<dbReference type="PANTHER" id="PTHR45348">
    <property type="entry name" value="HYPOTHETICAL OXIDOREDUCTASE (EUROFUNG)"/>
    <property type="match status" value="1"/>
</dbReference>
<dbReference type="InterPro" id="IPR036291">
    <property type="entry name" value="NAD(P)-bd_dom_sf"/>
</dbReference>
<proteinExistence type="inferred from homology"/>
<dbReference type="InterPro" id="IPR013149">
    <property type="entry name" value="ADH-like_C"/>
</dbReference>
<dbReference type="InterPro" id="IPR013154">
    <property type="entry name" value="ADH-like_N"/>
</dbReference>
<name>A0A8K0X9G0_9PEZI</name>
<evidence type="ECO:0000313" key="4">
    <source>
        <dbReference type="EMBL" id="KAH7376847.1"/>
    </source>
</evidence>
<dbReference type="Pfam" id="PF00107">
    <property type="entry name" value="ADH_zinc_N"/>
    <property type="match status" value="1"/>
</dbReference>
<dbReference type="Proteomes" id="UP000813385">
    <property type="component" value="Unassembled WGS sequence"/>
</dbReference>
<comment type="similarity">
    <text evidence="1">Belongs to the zinc-containing alcohol dehydrogenase family.</text>
</comment>
<dbReference type="SMART" id="SM00829">
    <property type="entry name" value="PKS_ER"/>
    <property type="match status" value="1"/>
</dbReference>
<dbReference type="InterPro" id="IPR011032">
    <property type="entry name" value="GroES-like_sf"/>
</dbReference>
<organism evidence="4 5">
    <name type="scientific">Plectosphaerella cucumerina</name>
    <dbReference type="NCBI Taxonomy" id="40658"/>
    <lineage>
        <taxon>Eukaryota</taxon>
        <taxon>Fungi</taxon>
        <taxon>Dikarya</taxon>
        <taxon>Ascomycota</taxon>
        <taxon>Pezizomycotina</taxon>
        <taxon>Sordariomycetes</taxon>
        <taxon>Hypocreomycetidae</taxon>
        <taxon>Glomerellales</taxon>
        <taxon>Plectosphaerellaceae</taxon>
        <taxon>Plectosphaerella</taxon>
    </lineage>
</organism>
<accession>A0A8K0X9G0</accession>
<sequence>MAIPSHCNALVTRNGQLKKESIPVPEPAEHQLLVRVQYTAQNPTDVQSLDRNAFGDDAVLGCDFVGIVEKTGPGVSRVKVGEQVAGLIWGGEIKGLGAYSEYTLADERICFPIPSGVSPEQSATVPLAACTALLALFSKGCLAIEKGSKETVLIWGGSSSVGQFAIQIAKHYGLTVATTCSRRHHDQAKAFGADHVFDYNDEEVATKIKDATNGSLKFVFDTIGNESSSSTASKAVSGAGGILCTVRPGKAFTDSVTQQTKVTDVLVWTAFLKDHSYGDFHWPANPDDHALAAALFSELPDLLTKSIIKPNATKLSQGLESVDEGFQEYRDGRISGYKLVYKI</sequence>
<evidence type="ECO:0000259" key="3">
    <source>
        <dbReference type="SMART" id="SM00829"/>
    </source>
</evidence>
<keyword evidence="5" id="KW-1185">Reference proteome</keyword>
<dbReference type="Pfam" id="PF08240">
    <property type="entry name" value="ADH_N"/>
    <property type="match status" value="1"/>
</dbReference>
<dbReference type="Gene3D" id="3.40.50.720">
    <property type="entry name" value="NAD(P)-binding Rossmann-like Domain"/>
    <property type="match status" value="1"/>
</dbReference>
<dbReference type="AlphaFoldDB" id="A0A8K0X9G0"/>
<dbReference type="InterPro" id="IPR047122">
    <property type="entry name" value="Trans-enoyl_RdTase-like"/>
</dbReference>
<comment type="caution">
    <text evidence="4">The sequence shown here is derived from an EMBL/GenBank/DDBJ whole genome shotgun (WGS) entry which is preliminary data.</text>
</comment>
<dbReference type="OrthoDB" id="9992527at2759"/>
<evidence type="ECO:0000256" key="2">
    <source>
        <dbReference type="ARBA" id="ARBA00023002"/>
    </source>
</evidence>
<dbReference type="GO" id="GO:0016651">
    <property type="term" value="F:oxidoreductase activity, acting on NAD(P)H"/>
    <property type="evidence" value="ECO:0007669"/>
    <property type="project" value="InterPro"/>
</dbReference>
<dbReference type="SUPFAM" id="SSF51735">
    <property type="entry name" value="NAD(P)-binding Rossmann-fold domains"/>
    <property type="match status" value="1"/>
</dbReference>
<dbReference type="PANTHER" id="PTHR45348:SF2">
    <property type="entry name" value="ZINC-TYPE ALCOHOL DEHYDROGENASE-LIKE PROTEIN C2E1P3.01"/>
    <property type="match status" value="1"/>
</dbReference>
<dbReference type="CDD" id="cd08249">
    <property type="entry name" value="enoyl_reductase_like"/>
    <property type="match status" value="1"/>
</dbReference>
<keyword evidence="2" id="KW-0560">Oxidoreductase</keyword>
<evidence type="ECO:0000256" key="1">
    <source>
        <dbReference type="ARBA" id="ARBA00008072"/>
    </source>
</evidence>
<evidence type="ECO:0000313" key="5">
    <source>
        <dbReference type="Proteomes" id="UP000813385"/>
    </source>
</evidence>
<protein>
    <submittedName>
        <fullName evidence="4">Alcohol dehydrogenase</fullName>
    </submittedName>
</protein>
<reference evidence="4" key="1">
    <citation type="journal article" date="2021" name="Nat. Commun.">
        <title>Genetic determinants of endophytism in the Arabidopsis root mycobiome.</title>
        <authorList>
            <person name="Mesny F."/>
            <person name="Miyauchi S."/>
            <person name="Thiergart T."/>
            <person name="Pickel B."/>
            <person name="Atanasova L."/>
            <person name="Karlsson M."/>
            <person name="Huettel B."/>
            <person name="Barry K.W."/>
            <person name="Haridas S."/>
            <person name="Chen C."/>
            <person name="Bauer D."/>
            <person name="Andreopoulos W."/>
            <person name="Pangilinan J."/>
            <person name="LaButti K."/>
            <person name="Riley R."/>
            <person name="Lipzen A."/>
            <person name="Clum A."/>
            <person name="Drula E."/>
            <person name="Henrissat B."/>
            <person name="Kohler A."/>
            <person name="Grigoriev I.V."/>
            <person name="Martin F.M."/>
            <person name="Hacquard S."/>
        </authorList>
    </citation>
    <scope>NUCLEOTIDE SEQUENCE</scope>
    <source>
        <strain evidence="4">MPI-CAGE-AT-0016</strain>
    </source>
</reference>
<feature type="domain" description="Enoyl reductase (ER)" evidence="3">
    <location>
        <begin position="12"/>
        <end position="340"/>
    </location>
</feature>
<dbReference type="EMBL" id="JAGPXD010000001">
    <property type="protein sequence ID" value="KAH7376847.1"/>
    <property type="molecule type" value="Genomic_DNA"/>
</dbReference>
<gene>
    <name evidence="4" type="ORF">B0T11DRAFT_24513</name>
</gene>
<dbReference type="Gene3D" id="3.90.180.10">
    <property type="entry name" value="Medium-chain alcohol dehydrogenases, catalytic domain"/>
    <property type="match status" value="1"/>
</dbReference>